<evidence type="ECO:0000256" key="1">
    <source>
        <dbReference type="ARBA" id="ARBA00022670"/>
    </source>
</evidence>
<dbReference type="Gene3D" id="2.40.10.120">
    <property type="match status" value="1"/>
</dbReference>
<sequence>MSYDPADRYYDDPWGDRARTVTRTLEAPWQGPPQVPPFPYEDGTSRRRHAGSRGILVAAALISALSGAVAGVGGAVATGLVGAKQAEFLGAGRPVEADAGADPVAQPGDLRSAAARVQRSVVSIDVRGASGRSTGSGFTIDRQGHILTNAHVVEGGQTFVVMLPDRTNVRARLVGADAANDVAVLSVGTAASPPPLVMGRSSSLRVGDQVLAVGSPLGLAGTVTSGIVSAAQRQVSLGNGRRQTAVQTDASINPGNSGGPLVNTRGQVIGVNTAIATLGQGADGGGSGSIGIGFAIPAERADAIARRIIQ</sequence>
<evidence type="ECO:0000313" key="4">
    <source>
        <dbReference type="EMBL" id="KAB2347531.1"/>
    </source>
</evidence>
<proteinExistence type="predicted"/>
<dbReference type="SUPFAM" id="SSF50494">
    <property type="entry name" value="Trypsin-like serine proteases"/>
    <property type="match status" value="1"/>
</dbReference>
<dbReference type="InterPro" id="IPR001940">
    <property type="entry name" value="Peptidase_S1C"/>
</dbReference>
<dbReference type="RefSeq" id="WP_151562475.1">
    <property type="nucleotide sequence ID" value="NZ_WBMT01000009.1"/>
</dbReference>
<protein>
    <submittedName>
        <fullName evidence="4">Trypsin-like serine protease</fullName>
    </submittedName>
</protein>
<keyword evidence="3" id="KW-1133">Transmembrane helix</keyword>
<gene>
    <name evidence="4" type="ORF">F8566_21295</name>
</gene>
<dbReference type="Pfam" id="PF13365">
    <property type="entry name" value="Trypsin_2"/>
    <property type="match status" value="1"/>
</dbReference>
<dbReference type="PANTHER" id="PTHR43343:SF3">
    <property type="entry name" value="PROTEASE DO-LIKE 8, CHLOROPLASTIC"/>
    <property type="match status" value="1"/>
</dbReference>
<feature type="transmembrane region" description="Helical" evidence="3">
    <location>
        <begin position="55"/>
        <end position="77"/>
    </location>
</feature>
<keyword evidence="2" id="KW-0378">Hydrolase</keyword>
<dbReference type="PRINTS" id="PR00834">
    <property type="entry name" value="PROTEASES2C"/>
</dbReference>
<evidence type="ECO:0000256" key="3">
    <source>
        <dbReference type="SAM" id="Phobius"/>
    </source>
</evidence>
<keyword evidence="5" id="KW-1185">Reference proteome</keyword>
<dbReference type="GO" id="GO:0004252">
    <property type="term" value="F:serine-type endopeptidase activity"/>
    <property type="evidence" value="ECO:0007669"/>
    <property type="project" value="InterPro"/>
</dbReference>
<reference evidence="4 5" key="1">
    <citation type="submission" date="2019-09" db="EMBL/GenBank/DDBJ databases">
        <title>Actinomadura physcomitrii sp. nov., a novel actinomycete isolated from moss [Physcomitrium sphaericum (Ludw) Fuernr].</title>
        <authorList>
            <person name="Zhuang X."/>
            <person name="Liu C."/>
        </authorList>
    </citation>
    <scope>NUCLEOTIDE SEQUENCE [LARGE SCALE GENOMIC DNA]</scope>
    <source>
        <strain evidence="4 5">HMC1</strain>
    </source>
</reference>
<dbReference type="InterPro" id="IPR009003">
    <property type="entry name" value="Peptidase_S1_PA"/>
</dbReference>
<accession>A0A6H9Z0X2</accession>
<name>A0A6H9Z0X2_9ACTN</name>
<evidence type="ECO:0000256" key="2">
    <source>
        <dbReference type="ARBA" id="ARBA00022801"/>
    </source>
</evidence>
<dbReference type="OrthoDB" id="73775at2"/>
<organism evidence="4 5">
    <name type="scientific">Actinomadura rudentiformis</name>
    <dbReference type="NCBI Taxonomy" id="359158"/>
    <lineage>
        <taxon>Bacteria</taxon>
        <taxon>Bacillati</taxon>
        <taxon>Actinomycetota</taxon>
        <taxon>Actinomycetes</taxon>
        <taxon>Streptosporangiales</taxon>
        <taxon>Thermomonosporaceae</taxon>
        <taxon>Actinomadura</taxon>
    </lineage>
</organism>
<keyword evidence="3" id="KW-0472">Membrane</keyword>
<dbReference type="AlphaFoldDB" id="A0A6H9Z0X2"/>
<dbReference type="GO" id="GO:0006508">
    <property type="term" value="P:proteolysis"/>
    <property type="evidence" value="ECO:0007669"/>
    <property type="project" value="UniProtKB-KW"/>
</dbReference>
<comment type="caution">
    <text evidence="4">The sequence shown here is derived from an EMBL/GenBank/DDBJ whole genome shotgun (WGS) entry which is preliminary data.</text>
</comment>
<dbReference type="InterPro" id="IPR051201">
    <property type="entry name" value="Chloro_Bact_Ser_Proteases"/>
</dbReference>
<evidence type="ECO:0000313" key="5">
    <source>
        <dbReference type="Proteomes" id="UP000468735"/>
    </source>
</evidence>
<dbReference type="PANTHER" id="PTHR43343">
    <property type="entry name" value="PEPTIDASE S12"/>
    <property type="match status" value="1"/>
</dbReference>
<dbReference type="EMBL" id="WBMT01000009">
    <property type="protein sequence ID" value="KAB2347531.1"/>
    <property type="molecule type" value="Genomic_DNA"/>
</dbReference>
<keyword evidence="1 4" id="KW-0645">Protease</keyword>
<dbReference type="Proteomes" id="UP000468735">
    <property type="component" value="Unassembled WGS sequence"/>
</dbReference>
<keyword evidence="3" id="KW-0812">Transmembrane</keyword>